<dbReference type="KEGG" id="mtun:MTUNDRAET4_0973"/>
<reference evidence="1 2" key="1">
    <citation type="submission" date="2019-03" db="EMBL/GenBank/DDBJ databases">
        <authorList>
            <person name="Kox A.R. M."/>
        </authorList>
    </citation>
    <scope>NUCLEOTIDE SEQUENCE [LARGE SCALE GENOMIC DNA]</scope>
    <source>
        <strain evidence="1">MTUNDRAET4 annotated genome</strain>
    </source>
</reference>
<name>A0A4U8YX05_METTU</name>
<dbReference type="EMBL" id="LR536450">
    <property type="protein sequence ID" value="VFU07866.1"/>
    <property type="molecule type" value="Genomic_DNA"/>
</dbReference>
<accession>A0A4U8YX05</accession>
<evidence type="ECO:0000313" key="2">
    <source>
        <dbReference type="Proteomes" id="UP000294360"/>
    </source>
</evidence>
<dbReference type="OrthoDB" id="7867040at2"/>
<gene>
    <name evidence="1" type="ORF">MTUNDRAET4_0973</name>
</gene>
<organism evidence="1 2">
    <name type="scientific">Methylocella tundrae</name>
    <dbReference type="NCBI Taxonomy" id="227605"/>
    <lineage>
        <taxon>Bacteria</taxon>
        <taxon>Pseudomonadati</taxon>
        <taxon>Pseudomonadota</taxon>
        <taxon>Alphaproteobacteria</taxon>
        <taxon>Hyphomicrobiales</taxon>
        <taxon>Beijerinckiaceae</taxon>
        <taxon>Methylocella</taxon>
    </lineage>
</organism>
<protein>
    <submittedName>
        <fullName evidence="1">Uncharacterized protein</fullName>
    </submittedName>
</protein>
<dbReference type="AlphaFoldDB" id="A0A4U8YX05"/>
<evidence type="ECO:0000313" key="1">
    <source>
        <dbReference type="EMBL" id="VFU07866.1"/>
    </source>
</evidence>
<sequence length="172" mass="19466">MVQNQKHATEVAGVHADAPAEHLFFAQYRYWMAGYTMRDMFCWDCAWDVLLRYVSLDAGKALYAEFHLFTRVLNQRSQRPIGWLPDVCRCLCRDEYWVLNLVGASQQNNPHEELLAAAELVGIDEARILLAASRSLGRALMAENFVLAPFGGVLTRTIAQAPSTGAWPRTRH</sequence>
<dbReference type="Proteomes" id="UP000294360">
    <property type="component" value="Chromosome"/>
</dbReference>
<proteinExistence type="predicted"/>
<dbReference type="RefSeq" id="WP_134487448.1">
    <property type="nucleotide sequence ID" value="NZ_LR536450.1"/>
</dbReference>